<name>A0A225NCJ0_9RHOB</name>
<proteinExistence type="predicted"/>
<organism evidence="2 3">
    <name type="scientific">Marinibacterium profundimaris</name>
    <dbReference type="NCBI Taxonomy" id="1679460"/>
    <lineage>
        <taxon>Bacteria</taxon>
        <taxon>Pseudomonadati</taxon>
        <taxon>Pseudomonadota</taxon>
        <taxon>Alphaproteobacteria</taxon>
        <taxon>Rhodobacterales</taxon>
        <taxon>Paracoccaceae</taxon>
        <taxon>Marinibacterium</taxon>
    </lineage>
</organism>
<feature type="chain" id="PRO_5013234303" evidence="1">
    <location>
        <begin position="23"/>
        <end position="114"/>
    </location>
</feature>
<feature type="signal peptide" evidence="1">
    <location>
        <begin position="1"/>
        <end position="22"/>
    </location>
</feature>
<keyword evidence="1" id="KW-0732">Signal</keyword>
<evidence type="ECO:0000256" key="1">
    <source>
        <dbReference type="SAM" id="SignalP"/>
    </source>
</evidence>
<dbReference type="RefSeq" id="WP_088652312.1">
    <property type="nucleotide sequence ID" value="NZ_AQQR01000018.1"/>
</dbReference>
<dbReference type="EMBL" id="AQQR01000018">
    <property type="protein sequence ID" value="OWU69032.1"/>
    <property type="molecule type" value="Genomic_DNA"/>
</dbReference>
<keyword evidence="3" id="KW-1185">Reference proteome</keyword>
<evidence type="ECO:0000313" key="3">
    <source>
        <dbReference type="Proteomes" id="UP000215377"/>
    </source>
</evidence>
<accession>A0A225NCJ0</accession>
<protein>
    <submittedName>
        <fullName evidence="2">Uncharacterized protein</fullName>
    </submittedName>
</protein>
<gene>
    <name evidence="2" type="ORF">ATO3_23325</name>
</gene>
<dbReference type="Proteomes" id="UP000215377">
    <property type="component" value="Unassembled WGS sequence"/>
</dbReference>
<reference evidence="2 3" key="1">
    <citation type="submission" date="2013-04" db="EMBL/GenBank/DDBJ databases">
        <title>Oceanicola sp. 22II1-22F33 Genome Sequencing.</title>
        <authorList>
            <person name="Lai Q."/>
            <person name="Li G."/>
            <person name="Shao Z."/>
        </authorList>
    </citation>
    <scope>NUCLEOTIDE SEQUENCE [LARGE SCALE GENOMIC DNA]</scope>
    <source>
        <strain evidence="2 3">22II1-22F33</strain>
    </source>
</reference>
<dbReference type="OrthoDB" id="7726473at2"/>
<dbReference type="AlphaFoldDB" id="A0A225NCJ0"/>
<comment type="caution">
    <text evidence="2">The sequence shown here is derived from an EMBL/GenBank/DDBJ whole genome shotgun (WGS) entry which is preliminary data.</text>
</comment>
<sequence>MIRFTPVAPWLVLSLALGSAAAAQEITREEYCGQTANVVAAIQQARLDRVKERDVQETILASDPSWPDRYDNAIVQLTPWVYEQRMRDVRRTDLGAVWSEVCSAQWESFKDSLN</sequence>
<evidence type="ECO:0000313" key="2">
    <source>
        <dbReference type="EMBL" id="OWU69032.1"/>
    </source>
</evidence>